<reference evidence="1" key="1">
    <citation type="submission" date="2019-12" db="EMBL/GenBank/DDBJ databases">
        <title>An insight into the sialome of adult female Ixodes ricinus ticks feeding for 6 days.</title>
        <authorList>
            <person name="Perner J."/>
            <person name="Ribeiro J.M.C."/>
        </authorList>
    </citation>
    <scope>NUCLEOTIDE SEQUENCE</scope>
    <source>
        <strain evidence="1">Semi-engorged</strain>
        <tissue evidence="1">Salivary glands</tissue>
    </source>
</reference>
<dbReference type="EMBL" id="GIFC01003860">
    <property type="protein sequence ID" value="MXU85943.1"/>
    <property type="molecule type" value="Transcribed_RNA"/>
</dbReference>
<organism evidence="1">
    <name type="scientific">Ixodes ricinus</name>
    <name type="common">Common tick</name>
    <name type="synonym">Acarus ricinus</name>
    <dbReference type="NCBI Taxonomy" id="34613"/>
    <lineage>
        <taxon>Eukaryota</taxon>
        <taxon>Metazoa</taxon>
        <taxon>Ecdysozoa</taxon>
        <taxon>Arthropoda</taxon>
        <taxon>Chelicerata</taxon>
        <taxon>Arachnida</taxon>
        <taxon>Acari</taxon>
        <taxon>Parasitiformes</taxon>
        <taxon>Ixodida</taxon>
        <taxon>Ixodoidea</taxon>
        <taxon>Ixodidae</taxon>
        <taxon>Ixodinae</taxon>
        <taxon>Ixodes</taxon>
    </lineage>
</organism>
<sequence>MFRLAKSALSWRYMRHFGTIPICISTSEGQPTIDGCSLIVFGFVGTRSHKGFLTSTAFYKLGVPLFYCAFGKSSGLNAFPFYIVFVEA</sequence>
<proteinExistence type="predicted"/>
<name>A0A6B0UG90_IXORI</name>
<accession>A0A6B0UG90</accession>
<dbReference type="AlphaFoldDB" id="A0A6B0UG90"/>
<evidence type="ECO:0000313" key="1">
    <source>
        <dbReference type="EMBL" id="MXU85943.1"/>
    </source>
</evidence>
<protein>
    <submittedName>
        <fullName evidence="1">Uncharacterized protein</fullName>
    </submittedName>
</protein>